<sequence length="368" mass="41125">MGSPTDDDVEMGDSFLDSSQESQGDKGKEKEGGGKVKAVASKDSIWVEKYRPSSLDDIISHKHILSTLDSLINQKKLPHMLFYGPPGTGKTSTILAVARNLFGPKFRSLILELNASDDRGIDVVREKIKSFAGTRKIFSSGVKLIILDEADSMTKDAQAALRRVIEKYTKSTRFCLICNYVNKIIPAIQSRCTKFRFAPLKQEQIVPRLNYIVREEKVEITDGGMEGLLRLGQGDMRKCVNILQATHMAYSKVDEEAVYKCTGNPLPEIIRRIVEILLNEEFSGAYQEILAIKTGAGIALTDILSEVFFYVQTLSFPPKVRMKLYDSLATIEHRQSVGTTEHLQLAALVAAFQHAREETEVFLAMKED</sequence>
<evidence type="ECO:0000313" key="10">
    <source>
        <dbReference type="EMBL" id="CAE2305121.1"/>
    </source>
</evidence>
<dbReference type="Gene3D" id="1.10.8.60">
    <property type="match status" value="1"/>
</dbReference>
<reference evidence="10" key="1">
    <citation type="submission" date="2021-01" db="EMBL/GenBank/DDBJ databases">
        <authorList>
            <person name="Corre E."/>
            <person name="Pelletier E."/>
            <person name="Niang G."/>
            <person name="Scheremetjew M."/>
            <person name="Finn R."/>
            <person name="Kale V."/>
            <person name="Holt S."/>
            <person name="Cochrane G."/>
            <person name="Meng A."/>
            <person name="Brown T."/>
            <person name="Cohen L."/>
        </authorList>
    </citation>
    <scope>NUCLEOTIDE SEQUENCE</scope>
    <source>
        <strain evidence="10">SoJaBio B1-5/56/2</strain>
    </source>
</reference>
<feature type="compositionally biased region" description="Basic and acidic residues" evidence="8">
    <location>
        <begin position="23"/>
        <end position="34"/>
    </location>
</feature>
<feature type="compositionally biased region" description="Acidic residues" evidence="8">
    <location>
        <begin position="1"/>
        <end position="11"/>
    </location>
</feature>
<dbReference type="SUPFAM" id="SSF48019">
    <property type="entry name" value="post-AAA+ oligomerization domain-like"/>
    <property type="match status" value="1"/>
</dbReference>
<dbReference type="InterPro" id="IPR013748">
    <property type="entry name" value="Rep_factorC_C"/>
</dbReference>
<feature type="region of interest" description="Disordered" evidence="8">
    <location>
        <begin position="1"/>
        <end position="37"/>
    </location>
</feature>
<dbReference type="GO" id="GO:0006281">
    <property type="term" value="P:DNA repair"/>
    <property type="evidence" value="ECO:0007669"/>
    <property type="project" value="TreeGrafter"/>
</dbReference>
<dbReference type="GO" id="GO:0016887">
    <property type="term" value="F:ATP hydrolysis activity"/>
    <property type="evidence" value="ECO:0007669"/>
    <property type="project" value="InterPro"/>
</dbReference>
<organism evidence="10">
    <name type="scientific">Paramoeba aestuarina</name>
    <dbReference type="NCBI Taxonomy" id="180227"/>
    <lineage>
        <taxon>Eukaryota</taxon>
        <taxon>Amoebozoa</taxon>
        <taxon>Discosea</taxon>
        <taxon>Flabellinia</taxon>
        <taxon>Dactylopodida</taxon>
        <taxon>Paramoebidae</taxon>
        <taxon>Paramoeba</taxon>
    </lineage>
</organism>
<dbReference type="InterPro" id="IPR003959">
    <property type="entry name" value="ATPase_AAA_core"/>
</dbReference>
<dbReference type="GO" id="GO:0003689">
    <property type="term" value="F:DNA clamp loader activity"/>
    <property type="evidence" value="ECO:0007669"/>
    <property type="project" value="TreeGrafter"/>
</dbReference>
<dbReference type="FunFam" id="1.20.272.10:FF:000004">
    <property type="entry name" value="Replication factor C subunit 5"/>
    <property type="match status" value="1"/>
</dbReference>
<dbReference type="GO" id="GO:0005663">
    <property type="term" value="C:DNA replication factor C complex"/>
    <property type="evidence" value="ECO:0007669"/>
    <property type="project" value="TreeGrafter"/>
</dbReference>
<evidence type="ECO:0000256" key="6">
    <source>
        <dbReference type="ARBA" id="ARBA00023242"/>
    </source>
</evidence>
<comment type="subcellular location">
    <subcellularLocation>
        <location evidence="1">Nucleus</location>
    </subcellularLocation>
</comment>
<dbReference type="NCBIfam" id="NF001679">
    <property type="entry name" value="PRK00440.1"/>
    <property type="match status" value="1"/>
</dbReference>
<dbReference type="Pfam" id="PF08542">
    <property type="entry name" value="Rep_fac_C"/>
    <property type="match status" value="1"/>
</dbReference>
<dbReference type="InterPro" id="IPR008921">
    <property type="entry name" value="DNA_pol3_clamp-load_cplx_C"/>
</dbReference>
<dbReference type="CDD" id="cd00009">
    <property type="entry name" value="AAA"/>
    <property type="match status" value="1"/>
</dbReference>
<dbReference type="InterPro" id="IPR050238">
    <property type="entry name" value="DNA_Rep/Repair_Clamp_Loader"/>
</dbReference>
<dbReference type="PANTHER" id="PTHR11669">
    <property type="entry name" value="REPLICATION FACTOR C / DNA POLYMERASE III GAMMA-TAU SUBUNIT"/>
    <property type="match status" value="1"/>
</dbReference>
<dbReference type="Pfam" id="PF00004">
    <property type="entry name" value="AAA"/>
    <property type="match status" value="1"/>
</dbReference>
<protein>
    <recommendedName>
        <fullName evidence="9">AAA+ ATPase domain-containing protein</fullName>
    </recommendedName>
</protein>
<evidence type="ECO:0000259" key="9">
    <source>
        <dbReference type="SMART" id="SM00382"/>
    </source>
</evidence>
<evidence type="ECO:0000256" key="2">
    <source>
        <dbReference type="ARBA" id="ARBA00005378"/>
    </source>
</evidence>
<dbReference type="PANTHER" id="PTHR11669:SF9">
    <property type="entry name" value="REPLICATION FACTOR C SUBUNIT 5"/>
    <property type="match status" value="1"/>
</dbReference>
<dbReference type="AlphaFoldDB" id="A0A7S4KTG7"/>
<dbReference type="SUPFAM" id="SSF52540">
    <property type="entry name" value="P-loop containing nucleoside triphosphate hydrolases"/>
    <property type="match status" value="1"/>
</dbReference>
<evidence type="ECO:0000256" key="4">
    <source>
        <dbReference type="ARBA" id="ARBA00022741"/>
    </source>
</evidence>
<dbReference type="SMART" id="SM00382">
    <property type="entry name" value="AAA"/>
    <property type="match status" value="1"/>
</dbReference>
<accession>A0A7S4KTG7</accession>
<dbReference type="CDD" id="cd18140">
    <property type="entry name" value="HLD_clamp_RFC"/>
    <property type="match status" value="1"/>
</dbReference>
<dbReference type="GO" id="GO:0005524">
    <property type="term" value="F:ATP binding"/>
    <property type="evidence" value="ECO:0007669"/>
    <property type="project" value="UniProtKB-KW"/>
</dbReference>
<dbReference type="EMBL" id="HBKR01016883">
    <property type="protein sequence ID" value="CAE2305121.1"/>
    <property type="molecule type" value="Transcribed_RNA"/>
</dbReference>
<dbReference type="InterPro" id="IPR027417">
    <property type="entry name" value="P-loop_NTPase"/>
</dbReference>
<evidence type="ECO:0000256" key="7">
    <source>
        <dbReference type="ARBA" id="ARBA00064497"/>
    </source>
</evidence>
<keyword evidence="3" id="KW-0235">DNA replication</keyword>
<keyword evidence="6" id="KW-0539">Nucleus</keyword>
<dbReference type="GO" id="GO:0006261">
    <property type="term" value="P:DNA-templated DNA replication"/>
    <property type="evidence" value="ECO:0007669"/>
    <property type="project" value="TreeGrafter"/>
</dbReference>
<evidence type="ECO:0000256" key="1">
    <source>
        <dbReference type="ARBA" id="ARBA00004123"/>
    </source>
</evidence>
<dbReference type="InterPro" id="IPR047854">
    <property type="entry name" value="RFC_lid"/>
</dbReference>
<keyword evidence="5" id="KW-0067">ATP-binding</keyword>
<dbReference type="GO" id="GO:0005634">
    <property type="term" value="C:nucleus"/>
    <property type="evidence" value="ECO:0007669"/>
    <property type="project" value="UniProtKB-SubCell"/>
</dbReference>
<evidence type="ECO:0000256" key="5">
    <source>
        <dbReference type="ARBA" id="ARBA00022840"/>
    </source>
</evidence>
<proteinExistence type="inferred from homology"/>
<feature type="domain" description="AAA+ ATPase" evidence="9">
    <location>
        <begin position="76"/>
        <end position="203"/>
    </location>
</feature>
<evidence type="ECO:0000256" key="8">
    <source>
        <dbReference type="SAM" id="MobiDB-lite"/>
    </source>
</evidence>
<dbReference type="FunFam" id="1.10.8.60:FF:000028">
    <property type="entry name" value="Replication factor C subunit 5"/>
    <property type="match status" value="1"/>
</dbReference>
<name>A0A7S4KTG7_9EUKA</name>
<dbReference type="Gene3D" id="1.20.272.10">
    <property type="match status" value="1"/>
</dbReference>
<keyword evidence="4" id="KW-0547">Nucleotide-binding</keyword>
<dbReference type="FunFam" id="3.40.50.300:FF:000129">
    <property type="entry name" value="Replication factor C subunit 5"/>
    <property type="match status" value="1"/>
</dbReference>
<gene>
    <name evidence="10" type="ORF">NAES01612_LOCUS11184</name>
</gene>
<dbReference type="GO" id="GO:0003677">
    <property type="term" value="F:DNA binding"/>
    <property type="evidence" value="ECO:0007669"/>
    <property type="project" value="InterPro"/>
</dbReference>
<dbReference type="InterPro" id="IPR003593">
    <property type="entry name" value="AAA+_ATPase"/>
</dbReference>
<evidence type="ECO:0000256" key="3">
    <source>
        <dbReference type="ARBA" id="ARBA00022705"/>
    </source>
</evidence>
<dbReference type="Gene3D" id="3.40.50.300">
    <property type="entry name" value="P-loop containing nucleotide triphosphate hydrolases"/>
    <property type="match status" value="1"/>
</dbReference>
<comment type="similarity">
    <text evidence="2">Belongs to the activator 1 small subunits family.</text>
</comment>
<comment type="subunit">
    <text evidence="7">Heteropentamer of various rfc subunits that forms a complex (RFC) with PCNA in the presence of ATP.</text>
</comment>